<accession>A0A165E2B9</accession>
<dbReference type="InParanoid" id="A0A165E2B9"/>
<dbReference type="AlphaFoldDB" id="A0A165E2B9"/>
<sequence length="154" mass="18037">MLQTLDTVPGLEVLSLKSDPFSLNDNQQEEEEEEDSREDHILVSLPRLQLLRFLYVDMSHVASLIDHISFLSQTSIEWTCRYMFSNEEPFTALVAKLFTRAQRKAFVKFRTSTRNERWAERLLTKQAGEEETRSADVRAMSLPTRHDLRYQLIS</sequence>
<name>A0A165E2B9_9APHY</name>
<reference evidence="1 2" key="1">
    <citation type="journal article" date="2016" name="Mol. Biol. Evol.">
        <title>Comparative Genomics of Early-Diverging Mushroom-Forming Fungi Provides Insights into the Origins of Lignocellulose Decay Capabilities.</title>
        <authorList>
            <person name="Nagy L.G."/>
            <person name="Riley R."/>
            <person name="Tritt A."/>
            <person name="Adam C."/>
            <person name="Daum C."/>
            <person name="Floudas D."/>
            <person name="Sun H."/>
            <person name="Yadav J.S."/>
            <person name="Pangilinan J."/>
            <person name="Larsson K.H."/>
            <person name="Matsuura K."/>
            <person name="Barry K."/>
            <person name="Labutti K."/>
            <person name="Kuo R."/>
            <person name="Ohm R.A."/>
            <person name="Bhattacharya S.S."/>
            <person name="Shirouzu T."/>
            <person name="Yoshinaga Y."/>
            <person name="Martin F.M."/>
            <person name="Grigoriev I.V."/>
            <person name="Hibbett D.S."/>
        </authorList>
    </citation>
    <scope>NUCLEOTIDE SEQUENCE [LARGE SCALE GENOMIC DNA]</scope>
    <source>
        <strain evidence="1 2">93-53</strain>
    </source>
</reference>
<dbReference type="OrthoDB" id="2804717at2759"/>
<dbReference type="GeneID" id="63829645"/>
<organism evidence="1 2">
    <name type="scientific">Laetiporus sulphureus 93-53</name>
    <dbReference type="NCBI Taxonomy" id="1314785"/>
    <lineage>
        <taxon>Eukaryota</taxon>
        <taxon>Fungi</taxon>
        <taxon>Dikarya</taxon>
        <taxon>Basidiomycota</taxon>
        <taxon>Agaricomycotina</taxon>
        <taxon>Agaricomycetes</taxon>
        <taxon>Polyporales</taxon>
        <taxon>Laetiporus</taxon>
    </lineage>
</organism>
<evidence type="ECO:0000313" key="2">
    <source>
        <dbReference type="Proteomes" id="UP000076871"/>
    </source>
</evidence>
<evidence type="ECO:0000313" key="1">
    <source>
        <dbReference type="EMBL" id="KZT06109.1"/>
    </source>
</evidence>
<keyword evidence="2" id="KW-1185">Reference proteome</keyword>
<proteinExistence type="predicted"/>
<dbReference type="EMBL" id="KV427626">
    <property type="protein sequence ID" value="KZT06109.1"/>
    <property type="molecule type" value="Genomic_DNA"/>
</dbReference>
<gene>
    <name evidence="1" type="ORF">LAESUDRAFT_759641</name>
</gene>
<protein>
    <submittedName>
        <fullName evidence="1">Uncharacterized protein</fullName>
    </submittedName>
</protein>
<dbReference type="Proteomes" id="UP000076871">
    <property type="component" value="Unassembled WGS sequence"/>
</dbReference>
<dbReference type="RefSeq" id="XP_040763849.1">
    <property type="nucleotide sequence ID" value="XM_040912617.1"/>
</dbReference>